<dbReference type="GeneID" id="138928337"/>
<feature type="chain" id="PRO_5045468283" evidence="2">
    <location>
        <begin position="29"/>
        <end position="655"/>
    </location>
</feature>
<name>A0ABM4GFC8_DROKI</name>
<feature type="coiled-coil region" evidence="1">
    <location>
        <begin position="149"/>
        <end position="328"/>
    </location>
</feature>
<evidence type="ECO:0000256" key="2">
    <source>
        <dbReference type="SAM" id="SignalP"/>
    </source>
</evidence>
<evidence type="ECO:0000256" key="1">
    <source>
        <dbReference type="SAM" id="Coils"/>
    </source>
</evidence>
<feature type="coiled-coil region" evidence="1">
    <location>
        <begin position="452"/>
        <end position="581"/>
    </location>
</feature>
<dbReference type="SUPFAM" id="SSF58113">
    <property type="entry name" value="Apolipoprotein A-I"/>
    <property type="match status" value="1"/>
</dbReference>
<keyword evidence="2" id="KW-0732">Signal</keyword>
<sequence>MKMKPKVTTAMMLLLPLLLLSTITTVESPYIGAMSSSFPTQIESPIQDLHSECDKYDTINVWFSKQLKLSNILEQNILHLDTLLDESCDYNEKDAMQSIFENVEKIKYLNESQSREFPKMSGNLGKDLDKILPWIKKLVPKGFKKQKCCEDLENDLSELKEHLQDKWEDLKKRISKDIAKENAKIKEKMQEEQESLVDELEDLQNRLDYIQDGSGSNSKAKCCAKFYRKINSLQNDVKNLNMEANENTQEVEEKLKKIQDKLENRAKKAAEVNENLQKREKNIKEMGDKFEKGSKGSVCSELELEERIHELEKRVKEHADNIDGSRDHLNLTLCQENGEKLAKIEYELEKILQNKNVIRQMGRKAKGGTTTNNTVESPLETHEASIKKLAEILKSSKPCCEKIDDLQALADNLMKSIDLMNNTYDEHIKKSASDLDGIKSLLKDAMDNLADNKQSQTKGEDFQNLLKNLQSEVDKAKDDLKNMQNKLNELPKDKPINSGNHNLNDNLKEQMKKFNENWVKADKRLSLLEERAANKSLDHLKNILEPLEQDIDKLEKEIGQLENTEQHNKASLEKLKNLENQITPCRDSCKDLDQLDDFLDDIEDLELFLKVKLSITTQPTKRVTINRASPEDEGVKVGGVDFQKQITDPTIVFGR</sequence>
<feature type="signal peptide" evidence="2">
    <location>
        <begin position="1"/>
        <end position="28"/>
    </location>
</feature>
<proteinExistence type="predicted"/>
<protein>
    <submittedName>
        <fullName evidence="4">Myosin heavy chain, clone 203-like</fullName>
    </submittedName>
</protein>
<dbReference type="PANTHER" id="PTHR32114">
    <property type="entry name" value="ABC TRANSPORTER ABCH.3"/>
    <property type="match status" value="1"/>
</dbReference>
<keyword evidence="3" id="KW-1185">Reference proteome</keyword>
<accession>A0ABM4GFC8</accession>
<dbReference type="RefSeq" id="XP_070141423.1">
    <property type="nucleotide sequence ID" value="XM_070285322.1"/>
</dbReference>
<reference evidence="4" key="1">
    <citation type="submission" date="2025-08" db="UniProtKB">
        <authorList>
            <consortium name="RefSeq"/>
        </authorList>
    </citation>
    <scope>IDENTIFICATION</scope>
    <source>
        <strain evidence="4">14028-0561.14</strain>
        <tissue evidence="4">Whole fly</tissue>
    </source>
</reference>
<dbReference type="PANTHER" id="PTHR32114:SF2">
    <property type="entry name" value="ABC TRANSPORTER ABCH.3"/>
    <property type="match status" value="1"/>
</dbReference>
<evidence type="ECO:0000313" key="3">
    <source>
        <dbReference type="Proteomes" id="UP001652661"/>
    </source>
</evidence>
<keyword evidence="1" id="KW-0175">Coiled coil</keyword>
<organism evidence="3 4">
    <name type="scientific">Drosophila kikkawai</name>
    <name type="common">Fruit fly</name>
    <dbReference type="NCBI Taxonomy" id="30033"/>
    <lineage>
        <taxon>Eukaryota</taxon>
        <taxon>Metazoa</taxon>
        <taxon>Ecdysozoa</taxon>
        <taxon>Arthropoda</taxon>
        <taxon>Hexapoda</taxon>
        <taxon>Insecta</taxon>
        <taxon>Pterygota</taxon>
        <taxon>Neoptera</taxon>
        <taxon>Endopterygota</taxon>
        <taxon>Diptera</taxon>
        <taxon>Brachycera</taxon>
        <taxon>Muscomorpha</taxon>
        <taxon>Ephydroidea</taxon>
        <taxon>Drosophilidae</taxon>
        <taxon>Drosophila</taxon>
        <taxon>Sophophora</taxon>
    </lineage>
</organism>
<dbReference type="Proteomes" id="UP001652661">
    <property type="component" value="Chromosome 3L"/>
</dbReference>
<evidence type="ECO:0000313" key="4">
    <source>
        <dbReference type="RefSeq" id="XP_070141423.1"/>
    </source>
</evidence>
<gene>
    <name evidence="4" type="primary">LOC138928337</name>
</gene>